<sequence length="106" mass="11159">MLDSPPPLPPQAGRRPSLEGLAGPQQGALPPTQDMVSGIVERGAFIDERLAEFQRILPDLSPQLDDLRTRLRAVLSQAINQQAQGAPPPDNQAAQLMGMLGGGAAT</sequence>
<evidence type="ECO:0000313" key="2">
    <source>
        <dbReference type="EMBL" id="KKL04586.1"/>
    </source>
</evidence>
<organism evidence="2">
    <name type="scientific">marine sediment metagenome</name>
    <dbReference type="NCBI Taxonomy" id="412755"/>
    <lineage>
        <taxon>unclassified sequences</taxon>
        <taxon>metagenomes</taxon>
        <taxon>ecological metagenomes</taxon>
    </lineage>
</organism>
<gene>
    <name evidence="2" type="ORF">LCGC14_2614570</name>
</gene>
<evidence type="ECO:0000256" key="1">
    <source>
        <dbReference type="SAM" id="MobiDB-lite"/>
    </source>
</evidence>
<proteinExistence type="predicted"/>
<accession>A0A0F9CFZ1</accession>
<dbReference type="EMBL" id="LAZR01044463">
    <property type="protein sequence ID" value="KKL04586.1"/>
    <property type="molecule type" value="Genomic_DNA"/>
</dbReference>
<name>A0A0F9CFZ1_9ZZZZ</name>
<feature type="compositionally biased region" description="Pro residues" evidence="1">
    <location>
        <begin position="1"/>
        <end position="10"/>
    </location>
</feature>
<dbReference type="AlphaFoldDB" id="A0A0F9CFZ1"/>
<reference evidence="2" key="1">
    <citation type="journal article" date="2015" name="Nature">
        <title>Complex archaea that bridge the gap between prokaryotes and eukaryotes.</title>
        <authorList>
            <person name="Spang A."/>
            <person name="Saw J.H."/>
            <person name="Jorgensen S.L."/>
            <person name="Zaremba-Niedzwiedzka K."/>
            <person name="Martijn J."/>
            <person name="Lind A.E."/>
            <person name="van Eijk R."/>
            <person name="Schleper C."/>
            <person name="Guy L."/>
            <person name="Ettema T.J."/>
        </authorList>
    </citation>
    <scope>NUCLEOTIDE SEQUENCE</scope>
</reference>
<feature type="region of interest" description="Disordered" evidence="1">
    <location>
        <begin position="1"/>
        <end position="33"/>
    </location>
</feature>
<protein>
    <submittedName>
        <fullName evidence="2">Uncharacterized protein</fullName>
    </submittedName>
</protein>
<feature type="region of interest" description="Disordered" evidence="1">
    <location>
        <begin position="80"/>
        <end position="106"/>
    </location>
</feature>
<comment type="caution">
    <text evidence="2">The sequence shown here is derived from an EMBL/GenBank/DDBJ whole genome shotgun (WGS) entry which is preliminary data.</text>
</comment>